<reference evidence="2" key="1">
    <citation type="journal article" date="2021" name="PeerJ">
        <title>Extensive microbial diversity within the chicken gut microbiome revealed by metagenomics and culture.</title>
        <authorList>
            <person name="Gilroy R."/>
            <person name="Ravi A."/>
            <person name="Getino M."/>
            <person name="Pursley I."/>
            <person name="Horton D.L."/>
            <person name="Alikhan N.F."/>
            <person name="Baker D."/>
            <person name="Gharbi K."/>
            <person name="Hall N."/>
            <person name="Watson M."/>
            <person name="Adriaenssens E.M."/>
            <person name="Foster-Nyarko E."/>
            <person name="Jarju S."/>
            <person name="Secka A."/>
            <person name="Antonio M."/>
            <person name="Oren A."/>
            <person name="Chaudhuri R.R."/>
            <person name="La Ragione R."/>
            <person name="Hildebrand F."/>
            <person name="Pallen M.J."/>
        </authorList>
    </citation>
    <scope>NUCLEOTIDE SEQUENCE</scope>
    <source>
        <strain evidence="2">ChiHjej12B11-16260</strain>
    </source>
</reference>
<accession>A0A9D2AQK9</accession>
<organism evidence="2 3">
    <name type="scientific">Candidatus Barnesiella excrementipullorum</name>
    <dbReference type="NCBI Taxonomy" id="2838479"/>
    <lineage>
        <taxon>Bacteria</taxon>
        <taxon>Pseudomonadati</taxon>
        <taxon>Bacteroidota</taxon>
        <taxon>Bacteroidia</taxon>
        <taxon>Bacteroidales</taxon>
        <taxon>Barnesiellaceae</taxon>
        <taxon>Barnesiella</taxon>
    </lineage>
</organism>
<dbReference type="Proteomes" id="UP000824246">
    <property type="component" value="Unassembled WGS sequence"/>
</dbReference>
<keyword evidence="1" id="KW-0732">Signal</keyword>
<evidence type="ECO:0000313" key="2">
    <source>
        <dbReference type="EMBL" id="HIX45534.1"/>
    </source>
</evidence>
<sequence length="127" mass="15182">MKKLRLVFLLLLLFSGVVFNACDETSTYPITGRWMLTQFDDCGEMFYYDPYYDGYYLTLNADGSYEQYMGQQRDYGRWTYNAVNGDFVLSSIHGSNLYGHVIRLDNKLIIEYTYPDGYYEVEYYERW</sequence>
<protein>
    <submittedName>
        <fullName evidence="2">Copper resistance protein NlpE</fullName>
    </submittedName>
</protein>
<dbReference type="EMBL" id="DXFB01000129">
    <property type="protein sequence ID" value="HIX45534.1"/>
    <property type="molecule type" value="Genomic_DNA"/>
</dbReference>
<dbReference type="AlphaFoldDB" id="A0A9D2AQK9"/>
<name>A0A9D2AQK9_9BACT</name>
<reference evidence="2" key="2">
    <citation type="submission" date="2021-04" db="EMBL/GenBank/DDBJ databases">
        <authorList>
            <person name="Gilroy R."/>
        </authorList>
    </citation>
    <scope>NUCLEOTIDE SEQUENCE</scope>
    <source>
        <strain evidence="2">ChiHjej12B11-16260</strain>
    </source>
</reference>
<feature type="signal peptide" evidence="1">
    <location>
        <begin position="1"/>
        <end position="20"/>
    </location>
</feature>
<gene>
    <name evidence="2" type="ORF">H9982_04875</name>
</gene>
<evidence type="ECO:0000256" key="1">
    <source>
        <dbReference type="SAM" id="SignalP"/>
    </source>
</evidence>
<comment type="caution">
    <text evidence="2">The sequence shown here is derived from an EMBL/GenBank/DDBJ whole genome shotgun (WGS) entry which is preliminary data.</text>
</comment>
<evidence type="ECO:0000313" key="3">
    <source>
        <dbReference type="Proteomes" id="UP000824246"/>
    </source>
</evidence>
<feature type="chain" id="PRO_5038520576" evidence="1">
    <location>
        <begin position="21"/>
        <end position="127"/>
    </location>
</feature>
<proteinExistence type="predicted"/>